<organism evidence="2 3">
    <name type="scientific">Paenibacillus albus</name>
    <dbReference type="NCBI Taxonomy" id="2495582"/>
    <lineage>
        <taxon>Bacteria</taxon>
        <taxon>Bacillati</taxon>
        <taxon>Bacillota</taxon>
        <taxon>Bacilli</taxon>
        <taxon>Bacillales</taxon>
        <taxon>Paenibacillaceae</taxon>
        <taxon>Paenibacillus</taxon>
    </lineage>
</organism>
<gene>
    <name evidence="2" type="ORF">EJC50_29250</name>
</gene>
<dbReference type="Pfam" id="PF03992">
    <property type="entry name" value="ABM"/>
    <property type="match status" value="1"/>
</dbReference>
<protein>
    <submittedName>
        <fullName evidence="2">Antibiotic biosynthesis monooxygenase</fullName>
    </submittedName>
</protein>
<evidence type="ECO:0000313" key="2">
    <source>
        <dbReference type="EMBL" id="AZN43323.1"/>
    </source>
</evidence>
<name>A0A3Q8X993_9BACL</name>
<dbReference type="Gene3D" id="3.30.70.100">
    <property type="match status" value="1"/>
</dbReference>
<dbReference type="EMBL" id="CP034437">
    <property type="protein sequence ID" value="AZN43323.1"/>
    <property type="molecule type" value="Genomic_DNA"/>
</dbReference>
<dbReference type="GO" id="GO:0005829">
    <property type="term" value="C:cytosol"/>
    <property type="evidence" value="ECO:0007669"/>
    <property type="project" value="TreeGrafter"/>
</dbReference>
<dbReference type="GO" id="GO:0004497">
    <property type="term" value="F:monooxygenase activity"/>
    <property type="evidence" value="ECO:0007669"/>
    <property type="project" value="UniProtKB-KW"/>
</dbReference>
<dbReference type="KEGG" id="palb:EJC50_29250"/>
<reference evidence="3" key="1">
    <citation type="submission" date="2018-12" db="EMBL/GenBank/DDBJ databases">
        <title>Genome sequence of Peanibacillus sp.</title>
        <authorList>
            <person name="Subramani G."/>
            <person name="Srinivasan S."/>
            <person name="Kim M.K."/>
        </authorList>
    </citation>
    <scope>NUCLEOTIDE SEQUENCE [LARGE SCALE GENOMIC DNA]</scope>
    <source>
        <strain evidence="3">18JY67-1</strain>
    </source>
</reference>
<dbReference type="Proteomes" id="UP000272528">
    <property type="component" value="Chromosome"/>
</dbReference>
<keyword evidence="2" id="KW-0503">Monooxygenase</keyword>
<keyword evidence="2" id="KW-0560">Oxidoreductase</keyword>
<evidence type="ECO:0000259" key="1">
    <source>
        <dbReference type="PROSITE" id="PS51725"/>
    </source>
</evidence>
<evidence type="ECO:0000313" key="3">
    <source>
        <dbReference type="Proteomes" id="UP000272528"/>
    </source>
</evidence>
<feature type="domain" description="ABM" evidence="1">
    <location>
        <begin position="2"/>
        <end position="90"/>
    </location>
</feature>
<dbReference type="InterPro" id="IPR050744">
    <property type="entry name" value="AI-2_Isomerase_LsrG"/>
</dbReference>
<keyword evidence="3" id="KW-1185">Reference proteome</keyword>
<accession>A0A3Q8X993</accession>
<dbReference type="InterPro" id="IPR011008">
    <property type="entry name" value="Dimeric_a/b-barrel"/>
</dbReference>
<dbReference type="PROSITE" id="PS51725">
    <property type="entry name" value="ABM"/>
    <property type="match status" value="1"/>
</dbReference>
<dbReference type="AlphaFoldDB" id="A0A3Q8X993"/>
<dbReference type="OrthoDB" id="9812754at2"/>
<dbReference type="SUPFAM" id="SSF54909">
    <property type="entry name" value="Dimeric alpha+beta barrel"/>
    <property type="match status" value="1"/>
</dbReference>
<sequence>MIVTVVNVFVLQEHIEAFIEATLDNHRGSVQEEGNLRFDILQHKDDPSAFTFYEAYESEEAAAKHKETSHYLKWRDTVAPWMAKPRVGTPHRVIAPAEASQWR</sequence>
<dbReference type="RefSeq" id="WP_126019752.1">
    <property type="nucleotide sequence ID" value="NZ_CP034437.1"/>
</dbReference>
<dbReference type="InterPro" id="IPR007138">
    <property type="entry name" value="ABM_dom"/>
</dbReference>
<dbReference type="PANTHER" id="PTHR33336:SF1">
    <property type="entry name" value="(4S)-4-HYDROXY-5-PHOSPHONOOXYPENTANE-2,3-DIONE ISOMERASE"/>
    <property type="match status" value="1"/>
</dbReference>
<dbReference type="PANTHER" id="PTHR33336">
    <property type="entry name" value="QUINOL MONOOXYGENASE YGIN-RELATED"/>
    <property type="match status" value="1"/>
</dbReference>
<proteinExistence type="predicted"/>